<dbReference type="RefSeq" id="WP_047193012.1">
    <property type="nucleotide sequence ID" value="NZ_CP011371.1"/>
</dbReference>
<dbReference type="InterPro" id="IPR036291">
    <property type="entry name" value="NAD(P)-bd_dom_sf"/>
</dbReference>
<dbReference type="STRING" id="413882.AAW51_0047"/>
<evidence type="ECO:0000313" key="8">
    <source>
        <dbReference type="Proteomes" id="UP000035352"/>
    </source>
</evidence>
<dbReference type="OrthoDB" id="9790266at2"/>
<dbReference type="PRINTS" id="PR00081">
    <property type="entry name" value="GDHRDH"/>
</dbReference>
<evidence type="ECO:0000313" key="7">
    <source>
        <dbReference type="EMBL" id="AKJ26738.1"/>
    </source>
</evidence>
<gene>
    <name evidence="7" type="ORF">AAW51_0047</name>
</gene>
<name>A0A0G3BFJ3_9BURK</name>
<keyword evidence="5" id="KW-0472">Membrane</keyword>
<organism evidence="7 8">
    <name type="scientific">Caldimonas brevitalea</name>
    <dbReference type="NCBI Taxonomy" id="413882"/>
    <lineage>
        <taxon>Bacteria</taxon>
        <taxon>Pseudomonadati</taxon>
        <taxon>Pseudomonadota</taxon>
        <taxon>Betaproteobacteria</taxon>
        <taxon>Burkholderiales</taxon>
        <taxon>Sphaerotilaceae</taxon>
        <taxon>Caldimonas</taxon>
    </lineage>
</organism>
<evidence type="ECO:0000256" key="5">
    <source>
        <dbReference type="SAM" id="Phobius"/>
    </source>
</evidence>
<dbReference type="SMART" id="SM00822">
    <property type="entry name" value="PKS_KR"/>
    <property type="match status" value="1"/>
</dbReference>
<dbReference type="PANTHER" id="PTHR43391">
    <property type="entry name" value="RETINOL DEHYDROGENASE-RELATED"/>
    <property type="match status" value="1"/>
</dbReference>
<proteinExistence type="inferred from homology"/>
<evidence type="ECO:0000256" key="2">
    <source>
        <dbReference type="ARBA" id="ARBA00023002"/>
    </source>
</evidence>
<dbReference type="InterPro" id="IPR057326">
    <property type="entry name" value="KR_dom"/>
</dbReference>
<dbReference type="InterPro" id="IPR002347">
    <property type="entry name" value="SDR_fam"/>
</dbReference>
<feature type="transmembrane region" description="Helical" evidence="5">
    <location>
        <begin position="12"/>
        <end position="31"/>
    </location>
</feature>
<dbReference type="GO" id="GO:0016491">
    <property type="term" value="F:oxidoreductase activity"/>
    <property type="evidence" value="ECO:0007669"/>
    <property type="project" value="UniProtKB-KW"/>
</dbReference>
<dbReference type="AlphaFoldDB" id="A0A0G3BFJ3"/>
<evidence type="ECO:0000259" key="6">
    <source>
        <dbReference type="SMART" id="SM00822"/>
    </source>
</evidence>
<evidence type="ECO:0000256" key="3">
    <source>
        <dbReference type="RuleBase" id="RU000363"/>
    </source>
</evidence>
<dbReference type="Proteomes" id="UP000035352">
    <property type="component" value="Chromosome"/>
</dbReference>
<keyword evidence="2" id="KW-0560">Oxidoreductase</keyword>
<dbReference type="NCBIfam" id="NF005495">
    <property type="entry name" value="PRK07109.1"/>
    <property type="match status" value="1"/>
</dbReference>
<dbReference type="PANTHER" id="PTHR43391:SF82">
    <property type="entry name" value="OXIDOREDUCTASE SADH-RELATED"/>
    <property type="match status" value="1"/>
</dbReference>
<dbReference type="EMBL" id="CP011371">
    <property type="protein sequence ID" value="AKJ26738.1"/>
    <property type="molecule type" value="Genomic_DNA"/>
</dbReference>
<dbReference type="Gene3D" id="3.40.50.720">
    <property type="entry name" value="NAD(P)-binding Rossmann-like Domain"/>
    <property type="match status" value="1"/>
</dbReference>
<accession>A0A0G3BFJ3</accession>
<evidence type="ECO:0000256" key="1">
    <source>
        <dbReference type="ARBA" id="ARBA00006484"/>
    </source>
</evidence>
<dbReference type="PRINTS" id="PR00080">
    <property type="entry name" value="SDRFAMILY"/>
</dbReference>
<feature type="domain" description="Ketoreductase" evidence="6">
    <location>
        <begin position="11"/>
        <end position="191"/>
    </location>
</feature>
<evidence type="ECO:0000256" key="4">
    <source>
        <dbReference type="SAM" id="MobiDB-lite"/>
    </source>
</evidence>
<keyword evidence="8" id="KW-1185">Reference proteome</keyword>
<comment type="similarity">
    <text evidence="1 3">Belongs to the short-chain dehydrogenases/reductases (SDR) family.</text>
</comment>
<dbReference type="PATRIC" id="fig|413882.6.peg.49"/>
<keyword evidence="5" id="KW-0812">Transmembrane</keyword>
<reference evidence="7 8" key="1">
    <citation type="submission" date="2015-05" db="EMBL/GenBank/DDBJ databases">
        <authorList>
            <person name="Tang B."/>
            <person name="Yu Y."/>
        </authorList>
    </citation>
    <scope>NUCLEOTIDE SEQUENCE [LARGE SCALE GENOMIC DNA]</scope>
    <source>
        <strain evidence="7 8">DSM 7029</strain>
    </source>
</reference>
<protein>
    <submittedName>
        <fullName evidence="7">Short-chain dehydrogenase</fullName>
    </submittedName>
</protein>
<dbReference type="KEGG" id="pbh:AAW51_0047"/>
<keyword evidence="5" id="KW-1133">Transmembrane helix</keyword>
<dbReference type="Pfam" id="PF00106">
    <property type="entry name" value="adh_short"/>
    <property type="match status" value="1"/>
</dbReference>
<feature type="region of interest" description="Disordered" evidence="4">
    <location>
        <begin position="274"/>
        <end position="298"/>
    </location>
</feature>
<dbReference type="SUPFAM" id="SSF51735">
    <property type="entry name" value="NAD(P)-binding Rossmann-fold domains"/>
    <property type="match status" value="1"/>
</dbReference>
<dbReference type="CDD" id="cd05360">
    <property type="entry name" value="SDR_c3"/>
    <property type="match status" value="1"/>
</dbReference>
<dbReference type="InterPro" id="IPR020904">
    <property type="entry name" value="Sc_DH/Rdtase_CS"/>
</dbReference>
<dbReference type="PROSITE" id="PS00061">
    <property type="entry name" value="ADH_SHORT"/>
    <property type="match status" value="1"/>
</dbReference>
<sequence>MKPKLKPLNQQTIVITGATSGIGLATALMAAQRGANVLLVARDEQALAEANRQIVAEGGRAMYVVADVGRREDLQLVADTAIENFGGFDTWVNNAGVSIWGKLEDVRDRDGQRLFETNFWGVVYGSLIAAAHLREKGGAIINLGSMASDRAVPLQGLYSASKHAVKGFTDSLRVELEDDRAPVSVTLIKPASIATPFTDHAKNYTEFEPKLAPPVYTPEMVAEAILHAAQHPKRDVFVGSASKMMGSMSPHAPRLLDWISRKVLINAQLRDEPAQRQGSNLYEPNGGGQVRGRHPGQLTRPSLYTQAVLHPKSTAVVALAAVAALALWGRGPAARLRRS</sequence>